<dbReference type="OrthoDB" id="6238610at2"/>
<dbReference type="AlphaFoldDB" id="A0A432XWY2"/>
<dbReference type="InterPro" id="IPR002491">
    <property type="entry name" value="ABC_transptr_periplasmic_BD"/>
</dbReference>
<evidence type="ECO:0000259" key="2">
    <source>
        <dbReference type="Pfam" id="PF01497"/>
    </source>
</evidence>
<sequence length="255" mass="29258">MRFKWLIACLLVSVVCSAQSKPRWVSLNQCLDYLLVDWAPDQLVGVTGLDETVISASRSAHFGRLERILRLKPDRVFATEYNNPKLIQLLKKYTHVEVLPQPQNLEQYREWIQQLSQYTALASHARAHQLRLEASLRAAQHVTQDVVILMPNQFSWGRSSWADELIRAMHWNNLAAPLGNNLVSLTLEEVIYLDPDRFILEGFSQANYALANQWLYHPLLQQRLSEVPTQQIPARLASCPVVFANQYLQAIQGTE</sequence>
<dbReference type="InterPro" id="IPR050902">
    <property type="entry name" value="ABC_Transporter_SBP"/>
</dbReference>
<accession>A0A432XWY2</accession>
<organism evidence="3 4">
    <name type="scientific">Idiomarina fontislapidosi</name>
    <dbReference type="NCBI Taxonomy" id="263723"/>
    <lineage>
        <taxon>Bacteria</taxon>
        <taxon>Pseudomonadati</taxon>
        <taxon>Pseudomonadota</taxon>
        <taxon>Gammaproteobacteria</taxon>
        <taxon>Alteromonadales</taxon>
        <taxon>Idiomarinaceae</taxon>
        <taxon>Idiomarina</taxon>
    </lineage>
</organism>
<dbReference type="Pfam" id="PF01497">
    <property type="entry name" value="Peripla_BP_2"/>
    <property type="match status" value="1"/>
</dbReference>
<comment type="caution">
    <text evidence="3">The sequence shown here is derived from an EMBL/GenBank/DDBJ whole genome shotgun (WGS) entry which is preliminary data.</text>
</comment>
<dbReference type="PANTHER" id="PTHR30535">
    <property type="entry name" value="VITAMIN B12-BINDING PROTEIN"/>
    <property type="match status" value="1"/>
</dbReference>
<gene>
    <name evidence="3" type="ORF">CWE25_08295</name>
</gene>
<reference evidence="4" key="1">
    <citation type="journal article" date="2018" name="Front. Microbiol.">
        <title>Genome-Based Analysis Reveals the Taxonomy and Diversity of the Family Idiomarinaceae.</title>
        <authorList>
            <person name="Liu Y."/>
            <person name="Lai Q."/>
            <person name="Shao Z."/>
        </authorList>
    </citation>
    <scope>NUCLEOTIDE SEQUENCE [LARGE SCALE GENOMIC DNA]</scope>
    <source>
        <strain evidence="4">F23</strain>
    </source>
</reference>
<dbReference type="Gene3D" id="3.40.50.1980">
    <property type="entry name" value="Nitrogenase molybdenum iron protein domain"/>
    <property type="match status" value="2"/>
</dbReference>
<evidence type="ECO:0000313" key="3">
    <source>
        <dbReference type="EMBL" id="RUO53219.1"/>
    </source>
</evidence>
<proteinExistence type="predicted"/>
<dbReference type="SUPFAM" id="SSF53807">
    <property type="entry name" value="Helical backbone' metal receptor"/>
    <property type="match status" value="1"/>
</dbReference>
<dbReference type="Proteomes" id="UP000287330">
    <property type="component" value="Unassembled WGS sequence"/>
</dbReference>
<feature type="signal peptide" evidence="1">
    <location>
        <begin position="1"/>
        <end position="20"/>
    </location>
</feature>
<dbReference type="RefSeq" id="WP_110574721.1">
    <property type="nucleotide sequence ID" value="NZ_PIPV01000006.1"/>
</dbReference>
<keyword evidence="4" id="KW-1185">Reference proteome</keyword>
<evidence type="ECO:0000256" key="1">
    <source>
        <dbReference type="SAM" id="SignalP"/>
    </source>
</evidence>
<dbReference type="PANTHER" id="PTHR30535:SF34">
    <property type="entry name" value="MOLYBDATE-BINDING PROTEIN MOLA"/>
    <property type="match status" value="1"/>
</dbReference>
<evidence type="ECO:0000313" key="4">
    <source>
        <dbReference type="Proteomes" id="UP000287330"/>
    </source>
</evidence>
<keyword evidence="1" id="KW-0732">Signal</keyword>
<feature type="domain" description="Fe/B12 periplasmic-binding" evidence="2">
    <location>
        <begin position="64"/>
        <end position="196"/>
    </location>
</feature>
<feature type="chain" id="PRO_5019163146" description="Fe/B12 periplasmic-binding domain-containing protein" evidence="1">
    <location>
        <begin position="21"/>
        <end position="255"/>
    </location>
</feature>
<protein>
    <recommendedName>
        <fullName evidence="2">Fe/B12 periplasmic-binding domain-containing protein</fullName>
    </recommendedName>
</protein>
<name>A0A432XWY2_9GAMM</name>
<dbReference type="EMBL" id="PIPV01000006">
    <property type="protein sequence ID" value="RUO53219.1"/>
    <property type="molecule type" value="Genomic_DNA"/>
</dbReference>